<evidence type="ECO:0000313" key="16">
    <source>
        <dbReference type="EMBL" id="SDY67300.1"/>
    </source>
</evidence>
<dbReference type="InterPro" id="IPR006203">
    <property type="entry name" value="GHMP_knse_ATP-bd_CS"/>
</dbReference>
<feature type="domain" description="GHMP kinase N-terminal" evidence="14">
    <location>
        <begin position="69"/>
        <end position="153"/>
    </location>
</feature>
<dbReference type="InterPro" id="IPR000870">
    <property type="entry name" value="Homoserine_kinase"/>
</dbReference>
<dbReference type="AlphaFoldDB" id="A0A1H3LSK4"/>
<evidence type="ECO:0000256" key="11">
    <source>
        <dbReference type="ARBA" id="ARBA00049375"/>
    </source>
</evidence>
<evidence type="ECO:0000256" key="1">
    <source>
        <dbReference type="ARBA" id="ARBA00005015"/>
    </source>
</evidence>
<keyword evidence="6 13" id="KW-0808">Transferase</keyword>
<keyword evidence="5 13" id="KW-0028">Amino-acid biosynthesis</keyword>
<evidence type="ECO:0000256" key="2">
    <source>
        <dbReference type="ARBA" id="ARBA00007370"/>
    </source>
</evidence>
<evidence type="ECO:0000256" key="13">
    <source>
        <dbReference type="HAMAP-Rule" id="MF_00384"/>
    </source>
</evidence>
<dbReference type="HAMAP" id="MF_00384">
    <property type="entry name" value="Homoser_kinase"/>
    <property type="match status" value="1"/>
</dbReference>
<gene>
    <name evidence="13" type="primary">thrB</name>
    <name evidence="16" type="ORF">SAMN05444365_10372</name>
</gene>
<dbReference type="Proteomes" id="UP000242415">
    <property type="component" value="Unassembled WGS sequence"/>
</dbReference>
<reference evidence="17" key="1">
    <citation type="submission" date="2016-10" db="EMBL/GenBank/DDBJ databases">
        <authorList>
            <person name="Varghese N."/>
            <person name="Submissions S."/>
        </authorList>
    </citation>
    <scope>NUCLEOTIDE SEQUENCE [LARGE SCALE GENOMIC DNA]</scope>
    <source>
        <strain evidence="17">DSM 45245</strain>
    </source>
</reference>
<keyword evidence="9 13" id="KW-0418">Kinase</keyword>
<dbReference type="Pfam" id="PF08544">
    <property type="entry name" value="GHMP_kinases_C"/>
    <property type="match status" value="1"/>
</dbReference>
<keyword evidence="13" id="KW-0963">Cytoplasm</keyword>
<dbReference type="Gene3D" id="3.30.230.10">
    <property type="match status" value="1"/>
</dbReference>
<evidence type="ECO:0000256" key="5">
    <source>
        <dbReference type="ARBA" id="ARBA00022605"/>
    </source>
</evidence>
<dbReference type="PANTHER" id="PTHR20861:SF1">
    <property type="entry name" value="HOMOSERINE KINASE"/>
    <property type="match status" value="1"/>
</dbReference>
<dbReference type="SUPFAM" id="SSF54211">
    <property type="entry name" value="Ribosomal protein S5 domain 2-like"/>
    <property type="match status" value="1"/>
</dbReference>
<dbReference type="GO" id="GO:0005737">
    <property type="term" value="C:cytoplasm"/>
    <property type="evidence" value="ECO:0007669"/>
    <property type="project" value="UniProtKB-SubCell"/>
</dbReference>
<evidence type="ECO:0000256" key="8">
    <source>
        <dbReference type="ARBA" id="ARBA00022741"/>
    </source>
</evidence>
<dbReference type="UniPathway" id="UPA00050">
    <property type="reaction ID" value="UER00064"/>
</dbReference>
<comment type="pathway">
    <text evidence="1 13">Amino-acid biosynthesis; L-threonine biosynthesis; L-threonine from L-aspartate: step 4/5.</text>
</comment>
<dbReference type="GO" id="GO:0009088">
    <property type="term" value="P:threonine biosynthetic process"/>
    <property type="evidence" value="ECO:0007669"/>
    <property type="project" value="UniProtKB-UniRule"/>
</dbReference>
<dbReference type="InterPro" id="IPR014721">
    <property type="entry name" value="Ribsml_uS5_D2-typ_fold_subgr"/>
</dbReference>
<evidence type="ECO:0000256" key="6">
    <source>
        <dbReference type="ARBA" id="ARBA00022679"/>
    </source>
</evidence>
<keyword evidence="8 13" id="KW-0547">Nucleotide-binding</keyword>
<comment type="similarity">
    <text evidence="2 13">Belongs to the GHMP kinase family. Homoserine kinase subfamily.</text>
</comment>
<dbReference type="EMBL" id="FNPH01000003">
    <property type="protein sequence ID" value="SDY67300.1"/>
    <property type="molecule type" value="Genomic_DNA"/>
</dbReference>
<evidence type="ECO:0000256" key="4">
    <source>
        <dbReference type="ARBA" id="ARBA00017858"/>
    </source>
</evidence>
<accession>A0A1H3LSK4</accession>
<keyword evidence="10 13" id="KW-0067">ATP-binding</keyword>
<dbReference type="PROSITE" id="PS00627">
    <property type="entry name" value="GHMP_KINASES_ATP"/>
    <property type="match status" value="1"/>
</dbReference>
<evidence type="ECO:0000256" key="7">
    <source>
        <dbReference type="ARBA" id="ARBA00022697"/>
    </source>
</evidence>
<dbReference type="STRING" id="405436.SAMN05444365_10372"/>
<dbReference type="SUPFAM" id="SSF55060">
    <property type="entry name" value="GHMP Kinase, C-terminal domain"/>
    <property type="match status" value="1"/>
</dbReference>
<organism evidence="16 17">
    <name type="scientific">Micromonospora pattaloongensis</name>
    <dbReference type="NCBI Taxonomy" id="405436"/>
    <lineage>
        <taxon>Bacteria</taxon>
        <taxon>Bacillati</taxon>
        <taxon>Actinomycetota</taxon>
        <taxon>Actinomycetes</taxon>
        <taxon>Micromonosporales</taxon>
        <taxon>Micromonosporaceae</taxon>
        <taxon>Micromonospora</taxon>
    </lineage>
</organism>
<dbReference type="PRINTS" id="PR00958">
    <property type="entry name" value="HOMSERKINASE"/>
</dbReference>
<evidence type="ECO:0000313" key="17">
    <source>
        <dbReference type="Proteomes" id="UP000242415"/>
    </source>
</evidence>
<evidence type="ECO:0000259" key="15">
    <source>
        <dbReference type="Pfam" id="PF08544"/>
    </source>
</evidence>
<evidence type="ECO:0000256" key="3">
    <source>
        <dbReference type="ARBA" id="ARBA00012078"/>
    </source>
</evidence>
<comment type="subcellular location">
    <subcellularLocation>
        <location evidence="13">Cytoplasm</location>
    </subcellularLocation>
</comment>
<dbReference type="GO" id="GO:0005524">
    <property type="term" value="F:ATP binding"/>
    <property type="evidence" value="ECO:0007669"/>
    <property type="project" value="UniProtKB-UniRule"/>
</dbReference>
<dbReference type="PANTHER" id="PTHR20861">
    <property type="entry name" value="HOMOSERINE/4-DIPHOSPHOCYTIDYL-2-C-METHYL-D-ERYTHRITOL KINASE"/>
    <property type="match status" value="1"/>
</dbReference>
<feature type="domain" description="GHMP kinase C-terminal" evidence="15">
    <location>
        <begin position="230"/>
        <end position="273"/>
    </location>
</feature>
<evidence type="ECO:0000256" key="10">
    <source>
        <dbReference type="ARBA" id="ARBA00022840"/>
    </source>
</evidence>
<dbReference type="NCBIfam" id="TIGR00191">
    <property type="entry name" value="thrB"/>
    <property type="match status" value="1"/>
</dbReference>
<evidence type="ECO:0000256" key="9">
    <source>
        <dbReference type="ARBA" id="ARBA00022777"/>
    </source>
</evidence>
<evidence type="ECO:0000256" key="12">
    <source>
        <dbReference type="ARBA" id="ARBA00049954"/>
    </source>
</evidence>
<proteinExistence type="inferred from homology"/>
<dbReference type="InterPro" id="IPR036554">
    <property type="entry name" value="GHMP_kinase_C_sf"/>
</dbReference>
<dbReference type="InterPro" id="IPR006204">
    <property type="entry name" value="GHMP_kinase_N_dom"/>
</dbReference>
<dbReference type="PIRSF" id="PIRSF000676">
    <property type="entry name" value="Homoser_kin"/>
    <property type="match status" value="1"/>
</dbReference>
<name>A0A1H3LSK4_9ACTN</name>
<dbReference type="Gene3D" id="3.30.70.890">
    <property type="entry name" value="GHMP kinase, C-terminal domain"/>
    <property type="match status" value="1"/>
</dbReference>
<dbReference type="InterPro" id="IPR020568">
    <property type="entry name" value="Ribosomal_Su5_D2-typ_SF"/>
</dbReference>
<dbReference type="Pfam" id="PF00288">
    <property type="entry name" value="GHMP_kinases_N"/>
    <property type="match status" value="1"/>
</dbReference>
<keyword evidence="7 13" id="KW-0791">Threonine biosynthesis</keyword>
<protein>
    <recommendedName>
        <fullName evidence="4 13">Homoserine kinase</fullName>
        <shortName evidence="13">HK</shortName>
        <shortName evidence="13">HSK</shortName>
        <ecNumber evidence="3 13">2.7.1.39</ecNumber>
    </recommendedName>
</protein>
<dbReference type="InterPro" id="IPR013750">
    <property type="entry name" value="GHMP_kinase_C_dom"/>
</dbReference>
<dbReference type="EC" id="2.7.1.39" evidence="3 13"/>
<dbReference type="GO" id="GO:0004413">
    <property type="term" value="F:homoserine kinase activity"/>
    <property type="evidence" value="ECO:0007669"/>
    <property type="project" value="UniProtKB-UniRule"/>
</dbReference>
<sequence>MCRMGVSFVAEPVHVRTPATSANLGPGFDALGLALALYDDVTARVTDAGCHVEVTGEGAGELPTDETHLLVRAMHATFDVLGARPAGLAVSCVNRIPQARGLGSSSAAIVAGVLLARALVVDGAARLDDAGMLRIAARLEGHPDNVAPCLLGGFTIAWTEPDGARAVTLPAAVGVRPTVFVPDERGLTAVARAALPATVPHPDAALNAGRAALLTHALTADPALLLPATEDRLHQQYRAAGMPETAALVAALREAGVAAVVSGAGPTVLALTEVPEDFAVGIGWAARTLPVDVTGARIQGAILGHAERDPVAAGRKS</sequence>
<evidence type="ECO:0000259" key="14">
    <source>
        <dbReference type="Pfam" id="PF00288"/>
    </source>
</evidence>
<comment type="function">
    <text evidence="12 13">Catalyzes the ATP-dependent phosphorylation of L-homoserine to L-homoserine phosphate.</text>
</comment>
<feature type="binding site" evidence="13">
    <location>
        <begin position="97"/>
        <end position="107"/>
    </location>
    <ligand>
        <name>ATP</name>
        <dbReference type="ChEBI" id="CHEBI:30616"/>
    </ligand>
</feature>
<keyword evidence="17" id="KW-1185">Reference proteome</keyword>
<comment type="catalytic activity">
    <reaction evidence="11 13">
        <text>L-homoserine + ATP = O-phospho-L-homoserine + ADP + H(+)</text>
        <dbReference type="Rhea" id="RHEA:13985"/>
        <dbReference type="ChEBI" id="CHEBI:15378"/>
        <dbReference type="ChEBI" id="CHEBI:30616"/>
        <dbReference type="ChEBI" id="CHEBI:57476"/>
        <dbReference type="ChEBI" id="CHEBI:57590"/>
        <dbReference type="ChEBI" id="CHEBI:456216"/>
        <dbReference type="EC" id="2.7.1.39"/>
    </reaction>
</comment>